<keyword evidence="1" id="KW-0472">Membrane</keyword>
<dbReference type="EMBL" id="ASPP01027723">
    <property type="protein sequence ID" value="ETO05852.1"/>
    <property type="molecule type" value="Genomic_DNA"/>
</dbReference>
<dbReference type="InterPro" id="IPR030934">
    <property type="entry name" value="Intein_C"/>
</dbReference>
<keyword evidence="3" id="KW-1185">Reference proteome</keyword>
<keyword evidence="1" id="KW-0812">Transmembrane</keyword>
<protein>
    <submittedName>
        <fullName evidence="2">YD repeat protein</fullName>
    </submittedName>
</protein>
<accession>X6LXJ1</accession>
<comment type="caution">
    <text evidence="2">The sequence shown here is derived from an EMBL/GenBank/DDBJ whole genome shotgun (WGS) entry which is preliminary data.</text>
</comment>
<evidence type="ECO:0000313" key="3">
    <source>
        <dbReference type="Proteomes" id="UP000023152"/>
    </source>
</evidence>
<dbReference type="Proteomes" id="UP000023152">
    <property type="component" value="Unassembled WGS sequence"/>
</dbReference>
<evidence type="ECO:0000313" key="2">
    <source>
        <dbReference type="EMBL" id="ETO05852.1"/>
    </source>
</evidence>
<dbReference type="CDD" id="cd00081">
    <property type="entry name" value="Hint"/>
    <property type="match status" value="1"/>
</dbReference>
<organism evidence="2 3">
    <name type="scientific">Reticulomyxa filosa</name>
    <dbReference type="NCBI Taxonomy" id="46433"/>
    <lineage>
        <taxon>Eukaryota</taxon>
        <taxon>Sar</taxon>
        <taxon>Rhizaria</taxon>
        <taxon>Retaria</taxon>
        <taxon>Foraminifera</taxon>
        <taxon>Monothalamids</taxon>
        <taxon>Reticulomyxidae</taxon>
        <taxon>Reticulomyxa</taxon>
    </lineage>
</organism>
<dbReference type="PROSITE" id="PS50818">
    <property type="entry name" value="INTEIN_C_TER"/>
    <property type="match status" value="1"/>
</dbReference>
<gene>
    <name evidence="2" type="ORF">RFI_31541</name>
</gene>
<dbReference type="Gene3D" id="2.170.16.10">
    <property type="entry name" value="Hedgehog/Intein (Hint) domain"/>
    <property type="match status" value="1"/>
</dbReference>
<reference evidence="2 3" key="1">
    <citation type="journal article" date="2013" name="Curr. Biol.">
        <title>The Genome of the Foraminiferan Reticulomyxa filosa.</title>
        <authorList>
            <person name="Glockner G."/>
            <person name="Hulsmann N."/>
            <person name="Schleicher M."/>
            <person name="Noegel A.A."/>
            <person name="Eichinger L."/>
            <person name="Gallinger C."/>
            <person name="Pawlowski J."/>
            <person name="Sierra R."/>
            <person name="Euteneuer U."/>
            <person name="Pillet L."/>
            <person name="Moustafa A."/>
            <person name="Platzer M."/>
            <person name="Groth M."/>
            <person name="Szafranski K."/>
            <person name="Schliwa M."/>
        </authorList>
    </citation>
    <scope>NUCLEOTIDE SEQUENCE [LARGE SCALE GENOMIC DNA]</scope>
</reference>
<keyword evidence="1" id="KW-1133">Transmembrane helix</keyword>
<sequence>MKGFNIYKRNRRTQQKVLDFLSILSIQAVYNGLFVVYITEYYFICLQQQLNKIFNATTTSQTTDLKSWTKGQANQTFFLFAKIYLNNKYYLDIQFSSVKRYGETCESTIEETIGRAQDIGRRIGKVRKRKGPKRIIGQPNCFVGGTEILVSKSGKHKKIEEMKVGDAIICLVPTHGAFHESVDCDIKDIPKHLTDAVVTAVHKSLTFHIYSHPLYVYKEGWKNVSGVAKQQYTFEIGTLKVGDALCLQSGHLAYITHIHRTCLKDPVTVFNLTASKGHTFFANHIFVHNKCVIL</sequence>
<dbReference type="InterPro" id="IPR036844">
    <property type="entry name" value="Hint_dom_sf"/>
</dbReference>
<name>X6LXJ1_RETFI</name>
<feature type="transmembrane region" description="Helical" evidence="1">
    <location>
        <begin position="20"/>
        <end position="44"/>
    </location>
</feature>
<dbReference type="AlphaFoldDB" id="X6LXJ1"/>
<dbReference type="SUPFAM" id="SSF51294">
    <property type="entry name" value="Hedgehog/intein (Hint) domain"/>
    <property type="match status" value="1"/>
</dbReference>
<proteinExistence type="predicted"/>
<evidence type="ECO:0000256" key="1">
    <source>
        <dbReference type="SAM" id="Phobius"/>
    </source>
</evidence>